<name>A0AB38N1C7_9BASI</name>
<proteinExistence type="predicted"/>
<evidence type="ECO:0000313" key="5">
    <source>
        <dbReference type="Proteomes" id="UP000309601"/>
    </source>
</evidence>
<accession>A0AB38N1C7</accession>
<evidence type="ECO:0000313" key="4">
    <source>
        <dbReference type="Proteomes" id="UP000305362"/>
    </source>
</evidence>
<feature type="region of interest" description="Disordered" evidence="1">
    <location>
        <begin position="52"/>
        <end position="72"/>
    </location>
</feature>
<evidence type="ECO:0000313" key="2">
    <source>
        <dbReference type="EMBL" id="TIC61814.1"/>
    </source>
</evidence>
<organism evidence="3 5">
    <name type="scientific">Wallemia mellicola</name>
    <dbReference type="NCBI Taxonomy" id="1708541"/>
    <lineage>
        <taxon>Eukaryota</taxon>
        <taxon>Fungi</taxon>
        <taxon>Dikarya</taxon>
        <taxon>Basidiomycota</taxon>
        <taxon>Wallemiomycotina</taxon>
        <taxon>Wallemiomycetes</taxon>
        <taxon>Wallemiales</taxon>
        <taxon>Wallemiaceae</taxon>
        <taxon>Wallemia</taxon>
    </lineage>
</organism>
<dbReference type="AlphaFoldDB" id="A0AB38N1C7"/>
<dbReference type="EMBL" id="SPRW01000001">
    <property type="protein sequence ID" value="TIC71427.1"/>
    <property type="molecule type" value="Genomic_DNA"/>
</dbReference>
<gene>
    <name evidence="3" type="ORF">E3Q02_00212</name>
    <name evidence="2" type="ORF">E3Q03_02525</name>
</gene>
<reference evidence="4 5" key="1">
    <citation type="submission" date="2019-03" db="EMBL/GenBank/DDBJ databases">
        <title>Sequencing 25 genomes of Wallemia mellicola.</title>
        <authorList>
            <person name="Gostincar C."/>
        </authorList>
    </citation>
    <scope>NUCLEOTIDE SEQUENCE [LARGE SCALE GENOMIC DNA]</scope>
    <source>
        <strain evidence="3 5">EXF-1274</strain>
        <strain evidence="2 4">EXF-1277</strain>
    </source>
</reference>
<protein>
    <submittedName>
        <fullName evidence="3">Uncharacterized protein</fullName>
    </submittedName>
</protein>
<comment type="caution">
    <text evidence="3">The sequence shown here is derived from an EMBL/GenBank/DDBJ whole genome shotgun (WGS) entry which is preliminary data.</text>
</comment>
<dbReference type="Proteomes" id="UP000309601">
    <property type="component" value="Unassembled WGS sequence"/>
</dbReference>
<sequence>MDGFKYVLLGIMDDIDSQKFKSLGNRTQESLMSTLERVKITNLGLNMDKDVAKQKSDRVIPSDRQLDPKDLT</sequence>
<evidence type="ECO:0000256" key="1">
    <source>
        <dbReference type="SAM" id="MobiDB-lite"/>
    </source>
</evidence>
<evidence type="ECO:0000313" key="3">
    <source>
        <dbReference type="EMBL" id="TIC71427.1"/>
    </source>
</evidence>
<dbReference type="Proteomes" id="UP000305362">
    <property type="component" value="Unassembled WGS sequence"/>
</dbReference>
<dbReference type="EMBL" id="SPRV01000026">
    <property type="protein sequence ID" value="TIC61814.1"/>
    <property type="molecule type" value="Genomic_DNA"/>
</dbReference>